<evidence type="ECO:0000256" key="1">
    <source>
        <dbReference type="SAM" id="MobiDB-lite"/>
    </source>
</evidence>
<evidence type="ECO:0000313" key="3">
    <source>
        <dbReference type="Proteomes" id="UP001152803"/>
    </source>
</evidence>
<feature type="compositionally biased region" description="Basic and acidic residues" evidence="1">
    <location>
        <begin position="1"/>
        <end position="14"/>
    </location>
</feature>
<feature type="region of interest" description="Disordered" evidence="1">
    <location>
        <begin position="145"/>
        <end position="203"/>
    </location>
</feature>
<name>A0A9Q1I7H3_CONCO</name>
<organism evidence="2 3">
    <name type="scientific">Conger conger</name>
    <name type="common">Conger eel</name>
    <name type="synonym">Muraena conger</name>
    <dbReference type="NCBI Taxonomy" id="82655"/>
    <lineage>
        <taxon>Eukaryota</taxon>
        <taxon>Metazoa</taxon>
        <taxon>Chordata</taxon>
        <taxon>Craniata</taxon>
        <taxon>Vertebrata</taxon>
        <taxon>Euteleostomi</taxon>
        <taxon>Actinopterygii</taxon>
        <taxon>Neopterygii</taxon>
        <taxon>Teleostei</taxon>
        <taxon>Anguilliformes</taxon>
        <taxon>Congridae</taxon>
        <taxon>Conger</taxon>
    </lineage>
</organism>
<proteinExistence type="predicted"/>
<keyword evidence="3" id="KW-1185">Reference proteome</keyword>
<accession>A0A9Q1I7H3</accession>
<dbReference type="AlphaFoldDB" id="A0A9Q1I7H3"/>
<reference evidence="2" key="1">
    <citation type="journal article" date="2023" name="Science">
        <title>Genome structures resolve the early diversification of teleost fishes.</title>
        <authorList>
            <person name="Parey E."/>
            <person name="Louis A."/>
            <person name="Montfort J."/>
            <person name="Bouchez O."/>
            <person name="Roques C."/>
            <person name="Iampietro C."/>
            <person name="Lluch J."/>
            <person name="Castinel A."/>
            <person name="Donnadieu C."/>
            <person name="Desvignes T."/>
            <person name="Floi Bucao C."/>
            <person name="Jouanno E."/>
            <person name="Wen M."/>
            <person name="Mejri S."/>
            <person name="Dirks R."/>
            <person name="Jansen H."/>
            <person name="Henkel C."/>
            <person name="Chen W.J."/>
            <person name="Zahm M."/>
            <person name="Cabau C."/>
            <person name="Klopp C."/>
            <person name="Thompson A.W."/>
            <person name="Robinson-Rechavi M."/>
            <person name="Braasch I."/>
            <person name="Lecointre G."/>
            <person name="Bobe J."/>
            <person name="Postlethwait J.H."/>
            <person name="Berthelot C."/>
            <person name="Roest Crollius H."/>
            <person name="Guiguen Y."/>
        </authorList>
    </citation>
    <scope>NUCLEOTIDE SEQUENCE</scope>
    <source>
        <strain evidence="2">Concon-B</strain>
    </source>
</reference>
<evidence type="ECO:0000313" key="2">
    <source>
        <dbReference type="EMBL" id="KAJ8287669.1"/>
    </source>
</evidence>
<sequence>MMFQEEDAHHRAGKDEEEGGMNVGGRTQGEIGEPPVGDVPPAAVVTTLSEYLPHSKNQTPKKRGRPKKILLLKEVNQRAKDVSERGVLLADSGTFKAPCQQPSTNLDTAFENGPKGLSNQEQGIALSTKKCSNMFMNTLADEQQVTPASSGPVPTVQDDFPPFSVRRHSMTKSNTETRSKQDATERMCRKPDRYPGGGEGRNVVAHTPWISNLSEKDKVTGESDARLHASARLLQNSWGEKCQGQGRERGIAIEQQEKIIMAESVMLTETPTWTCEETDKFRDCHSSSVMPNVSQSDTLQCAEEAVKGLVDAVV</sequence>
<feature type="compositionally biased region" description="Low complexity" evidence="1">
    <location>
        <begin position="34"/>
        <end position="45"/>
    </location>
</feature>
<dbReference type="OrthoDB" id="8649463at2759"/>
<dbReference type="EMBL" id="JAFJMO010000001">
    <property type="protein sequence ID" value="KAJ8287669.1"/>
    <property type="molecule type" value="Genomic_DNA"/>
</dbReference>
<feature type="non-terminal residue" evidence="2">
    <location>
        <position position="314"/>
    </location>
</feature>
<protein>
    <submittedName>
        <fullName evidence="2">Uncharacterized protein</fullName>
    </submittedName>
</protein>
<feature type="compositionally biased region" description="Basic and acidic residues" evidence="1">
    <location>
        <begin position="175"/>
        <end position="193"/>
    </location>
</feature>
<gene>
    <name evidence="2" type="ORF">COCON_G00003280</name>
</gene>
<comment type="caution">
    <text evidence="2">The sequence shown here is derived from an EMBL/GenBank/DDBJ whole genome shotgun (WGS) entry which is preliminary data.</text>
</comment>
<feature type="region of interest" description="Disordered" evidence="1">
    <location>
        <begin position="1"/>
        <end position="45"/>
    </location>
</feature>
<dbReference type="Proteomes" id="UP001152803">
    <property type="component" value="Unassembled WGS sequence"/>
</dbReference>